<feature type="region of interest" description="Disordered" evidence="1">
    <location>
        <begin position="154"/>
        <end position="174"/>
    </location>
</feature>
<dbReference type="PANTHER" id="PTHR12069:SF0">
    <property type="entry name" value="DNA-DIRECTED RNA POLYMERASE III SUBUNIT RPC5"/>
    <property type="match status" value="1"/>
</dbReference>
<organism evidence="2 4">
    <name type="scientific">Schizosaccharomyces japonicus (strain yFS275 / FY16936)</name>
    <name type="common">Fission yeast</name>
    <dbReference type="NCBI Taxonomy" id="402676"/>
    <lineage>
        <taxon>Eukaryota</taxon>
        <taxon>Fungi</taxon>
        <taxon>Dikarya</taxon>
        <taxon>Ascomycota</taxon>
        <taxon>Taphrinomycotina</taxon>
        <taxon>Schizosaccharomycetes</taxon>
        <taxon>Schizosaccharomycetales</taxon>
        <taxon>Schizosaccharomycetaceae</taxon>
        <taxon>Schizosaccharomyces</taxon>
    </lineage>
</organism>
<dbReference type="OMA" id="NCHASIK"/>
<sequence>MAGSEYEDAASQPSTPVDDKRSEASADPVVKSCPIFFSPALRNNIILNQYPLRSANRPYNTQTGEVATGVRIKPKTGWMEVDMPLLTSKYYDPEKATRFGSEEQPLNQQVLSSRLQPPATKLMVGVFRNGQLHIVPVRGISQLRPTLRHVDEKSKRARDIANSSVTRAQAPAREPARAVQVTVKQNTEAPKLSTTPIIRATEGEAWVDYSIGDVEGATSLLRQLECPAEHQLVQCTPK</sequence>
<feature type="region of interest" description="Disordered" evidence="1">
    <location>
        <begin position="1"/>
        <end position="25"/>
    </location>
</feature>
<keyword evidence="2" id="KW-0804">Transcription</keyword>
<dbReference type="OrthoDB" id="340681at2759"/>
<dbReference type="JaponicusDB" id="SJAG_03921">
    <property type="gene designation" value="rpc37"/>
</dbReference>
<dbReference type="RefSeq" id="XP_002175043.1">
    <property type="nucleotide sequence ID" value="XM_002175007.2"/>
</dbReference>
<evidence type="ECO:0000256" key="1">
    <source>
        <dbReference type="SAM" id="MobiDB-lite"/>
    </source>
</evidence>
<name>B6K5E6_SCHJY</name>
<gene>
    <name evidence="3" type="primary">rpc37</name>
    <name evidence="2" type="ORF">SJAG_03921</name>
</gene>
<dbReference type="eggNOG" id="KOG2354">
    <property type="taxonomic scope" value="Eukaryota"/>
</dbReference>
<dbReference type="EMBL" id="KE651167">
    <property type="protein sequence ID" value="EEB08750.1"/>
    <property type="molecule type" value="Genomic_DNA"/>
</dbReference>
<dbReference type="GO" id="GO:0000785">
    <property type="term" value="C:chromatin"/>
    <property type="evidence" value="ECO:0007669"/>
    <property type="project" value="EnsemblFungi"/>
</dbReference>
<dbReference type="InterPro" id="IPR006886">
    <property type="entry name" value="RNA_pol_III_Rpc5"/>
</dbReference>
<protein>
    <submittedName>
        <fullName evidence="2">DNA-directed RNA polymerase III complex subunit Rpc37</fullName>
    </submittedName>
</protein>
<dbReference type="VEuPathDB" id="FungiDB:SJAG_03921"/>
<dbReference type="GO" id="GO:0000428">
    <property type="term" value="C:DNA-directed RNA polymerase complex"/>
    <property type="evidence" value="ECO:0007669"/>
    <property type="project" value="UniProtKB-KW"/>
</dbReference>
<keyword evidence="4" id="KW-1185">Reference proteome</keyword>
<dbReference type="AlphaFoldDB" id="B6K5E6"/>
<reference evidence="2 4" key="1">
    <citation type="journal article" date="2011" name="Science">
        <title>Comparative functional genomics of the fission yeasts.</title>
        <authorList>
            <person name="Rhind N."/>
            <person name="Chen Z."/>
            <person name="Yassour M."/>
            <person name="Thompson D.A."/>
            <person name="Haas B.J."/>
            <person name="Habib N."/>
            <person name="Wapinski I."/>
            <person name="Roy S."/>
            <person name="Lin M.F."/>
            <person name="Heiman D.I."/>
            <person name="Young S.K."/>
            <person name="Furuya K."/>
            <person name="Guo Y."/>
            <person name="Pidoux A."/>
            <person name="Chen H.M."/>
            <person name="Robbertse B."/>
            <person name="Goldberg J.M."/>
            <person name="Aoki K."/>
            <person name="Bayne E.H."/>
            <person name="Berlin A.M."/>
            <person name="Desjardins C.A."/>
            <person name="Dobbs E."/>
            <person name="Dukaj L."/>
            <person name="Fan L."/>
            <person name="FitzGerald M.G."/>
            <person name="French C."/>
            <person name="Gujja S."/>
            <person name="Hansen K."/>
            <person name="Keifenheim D."/>
            <person name="Levin J.Z."/>
            <person name="Mosher R.A."/>
            <person name="Mueller C.A."/>
            <person name="Pfiffner J."/>
            <person name="Priest M."/>
            <person name="Russ C."/>
            <person name="Smialowska A."/>
            <person name="Swoboda P."/>
            <person name="Sykes S.M."/>
            <person name="Vaughn M."/>
            <person name="Vengrova S."/>
            <person name="Yoder R."/>
            <person name="Zeng Q."/>
            <person name="Allshire R."/>
            <person name="Baulcombe D."/>
            <person name="Birren B.W."/>
            <person name="Brown W."/>
            <person name="Ekwall K."/>
            <person name="Kellis M."/>
            <person name="Leatherwood J."/>
            <person name="Levin H."/>
            <person name="Margalit H."/>
            <person name="Martienssen R."/>
            <person name="Nieduszynski C.A."/>
            <person name="Spatafora J.W."/>
            <person name="Friedman N."/>
            <person name="Dalgaard J.Z."/>
            <person name="Baumann P."/>
            <person name="Niki H."/>
            <person name="Regev A."/>
            <person name="Nusbaum C."/>
        </authorList>
    </citation>
    <scope>NUCLEOTIDE SEQUENCE [LARGE SCALE GENOMIC DNA]</scope>
    <source>
        <strain evidence="4">yFS275 / FY16936</strain>
    </source>
</reference>
<accession>B6K5E6</accession>
<dbReference type="PANTHER" id="PTHR12069">
    <property type="entry name" value="DNA-DIRECTED RNA POLYMERASES III 80 KDA POLYPEPTIDE RNA POLYMERASE III SUBUNIT 5"/>
    <property type="match status" value="1"/>
</dbReference>
<proteinExistence type="predicted"/>
<evidence type="ECO:0000313" key="4">
    <source>
        <dbReference type="Proteomes" id="UP000001744"/>
    </source>
</evidence>
<dbReference type="GeneID" id="7050553"/>
<dbReference type="GO" id="GO:0006351">
    <property type="term" value="P:DNA-templated transcription"/>
    <property type="evidence" value="ECO:0007669"/>
    <property type="project" value="InterPro"/>
</dbReference>
<dbReference type="GO" id="GO:0005634">
    <property type="term" value="C:nucleus"/>
    <property type="evidence" value="ECO:0007669"/>
    <property type="project" value="InterPro"/>
</dbReference>
<evidence type="ECO:0000313" key="2">
    <source>
        <dbReference type="EMBL" id="EEB08750.1"/>
    </source>
</evidence>
<dbReference type="HOGENOM" id="CLU_1161721_0_0_1"/>
<evidence type="ECO:0000313" key="3">
    <source>
        <dbReference type="JaponicusDB" id="SJAG_03921"/>
    </source>
</evidence>
<keyword evidence="2" id="KW-0240">DNA-directed RNA polymerase</keyword>
<dbReference type="STRING" id="402676.B6K5E6"/>
<dbReference type="Pfam" id="PF04801">
    <property type="entry name" value="RPC5"/>
    <property type="match status" value="1"/>
</dbReference>
<dbReference type="Proteomes" id="UP000001744">
    <property type="component" value="Unassembled WGS sequence"/>
</dbReference>